<feature type="transmembrane region" description="Helical" evidence="1">
    <location>
        <begin position="24"/>
        <end position="44"/>
    </location>
</feature>
<dbReference type="EMBL" id="CP114040">
    <property type="protein sequence ID" value="WAS92917.1"/>
    <property type="molecule type" value="Genomic_DNA"/>
</dbReference>
<keyword evidence="1" id="KW-1133">Transmembrane helix</keyword>
<protein>
    <submittedName>
        <fullName evidence="2">Uncharacterized protein</fullName>
    </submittedName>
</protein>
<dbReference type="Proteomes" id="UP001164459">
    <property type="component" value="Chromosome"/>
</dbReference>
<evidence type="ECO:0000313" key="3">
    <source>
        <dbReference type="Proteomes" id="UP001164459"/>
    </source>
</evidence>
<gene>
    <name evidence="2" type="ORF">O0S08_42650</name>
</gene>
<name>A0ABY7H138_9BACT</name>
<dbReference type="RefSeq" id="WP_269035272.1">
    <property type="nucleotide sequence ID" value="NZ_CP114040.1"/>
</dbReference>
<evidence type="ECO:0000313" key="2">
    <source>
        <dbReference type="EMBL" id="WAS92917.1"/>
    </source>
</evidence>
<accession>A0ABY7H138</accession>
<keyword evidence="3" id="KW-1185">Reference proteome</keyword>
<reference evidence="2" key="1">
    <citation type="submission" date="2022-11" db="EMBL/GenBank/DDBJ databases">
        <title>Minimal conservation of predation-associated metabolite biosynthetic gene clusters underscores biosynthetic potential of Myxococcota including descriptions for ten novel species: Archangium lansinium sp. nov., Myxococcus landrumus sp. nov., Nannocystis bai.</title>
        <authorList>
            <person name="Ahearne A."/>
            <person name="Stevens C."/>
            <person name="Dowd S."/>
        </authorList>
    </citation>
    <scope>NUCLEOTIDE SEQUENCE</scope>
    <source>
        <strain evidence="2">Fl3</strain>
    </source>
</reference>
<keyword evidence="1" id="KW-0812">Transmembrane</keyword>
<keyword evidence="1" id="KW-0472">Membrane</keyword>
<organism evidence="2 3">
    <name type="scientific">Nannocystis punicea</name>
    <dbReference type="NCBI Taxonomy" id="2995304"/>
    <lineage>
        <taxon>Bacteria</taxon>
        <taxon>Pseudomonadati</taxon>
        <taxon>Myxococcota</taxon>
        <taxon>Polyangia</taxon>
        <taxon>Nannocystales</taxon>
        <taxon>Nannocystaceae</taxon>
        <taxon>Nannocystis</taxon>
    </lineage>
</organism>
<sequence length="45" mass="4905">MGTDAVEESMQAEHRRDTRPMAHVAGRIIALALLAIAYSLPISLQ</sequence>
<evidence type="ECO:0000256" key="1">
    <source>
        <dbReference type="SAM" id="Phobius"/>
    </source>
</evidence>
<proteinExistence type="predicted"/>